<dbReference type="PANTHER" id="PTHR12834:SF12">
    <property type="entry name" value="SIGNAL RECOGNITION PARTICLE 9 KDA PROTEIN"/>
    <property type="match status" value="1"/>
</dbReference>
<comment type="similarity">
    <text evidence="3">Belongs to the SRP9 family.</text>
</comment>
<evidence type="ECO:0000313" key="5">
    <source>
        <dbReference type="Proteomes" id="UP000314987"/>
    </source>
</evidence>
<dbReference type="Gene3D" id="3.30.720.10">
    <property type="entry name" value="Signal recognition particle alu RNA binding heterodimer, srp9/1"/>
    <property type="match status" value="1"/>
</dbReference>
<keyword evidence="3" id="KW-0687">Ribonucleoprotein</keyword>
<protein>
    <recommendedName>
        <fullName evidence="3">Signal recognition particle 9 kDa protein</fullName>
        <shortName evidence="3">SRP9</shortName>
    </recommendedName>
</protein>
<dbReference type="AlphaFoldDB" id="A0A4X2L4C3"/>
<dbReference type="STRING" id="29139.ENSVURP00010019604"/>
<comment type="function">
    <text evidence="2 3">Component of the signal recognition particle (SRP) complex, a ribonucleoprotein complex that mediates the cotranslational targeting of secretory and membrane proteins to the endoplasmic reticulum (ER). SRP9 together with SRP14 and the Alu portion of the SRP RNA, constitutes the elongation arrest domain of SRP. The complex of SRP9 and SRP14 is required for SRP RNA binding.</text>
</comment>
<evidence type="ECO:0000256" key="1">
    <source>
        <dbReference type="ARBA" id="ARBA00023135"/>
    </source>
</evidence>
<keyword evidence="5" id="KW-1185">Reference proteome</keyword>
<dbReference type="Proteomes" id="UP000314987">
    <property type="component" value="Unassembled WGS sequence"/>
</dbReference>
<dbReference type="PIRSF" id="PIRSF017029">
    <property type="entry name" value="Signal_recog_particle_SRP9"/>
    <property type="match status" value="1"/>
</dbReference>
<accession>A0A4X2L4C3</accession>
<reference evidence="4" key="3">
    <citation type="submission" date="2025-09" db="UniProtKB">
        <authorList>
            <consortium name="Ensembl"/>
        </authorList>
    </citation>
    <scope>IDENTIFICATION</scope>
</reference>
<comment type="subcellular location">
    <subcellularLocation>
        <location evidence="3">Cytoplasm</location>
    </subcellularLocation>
</comment>
<name>A0A4X2L4C3_VOMUR</name>
<keyword evidence="3" id="KW-0694">RNA-binding</keyword>
<dbReference type="SUPFAM" id="SSF54762">
    <property type="entry name" value="Signal recognition particle alu RNA binding heterodimer, SRP9/14"/>
    <property type="match status" value="1"/>
</dbReference>
<dbReference type="GO" id="GO:0008312">
    <property type="term" value="F:7S RNA binding"/>
    <property type="evidence" value="ECO:0007669"/>
    <property type="project" value="InterPro"/>
</dbReference>
<sequence length="82" mass="9486">GPQFDTCCTFEKLCLTDPMKACVILKYRHSDRRLCINTTDYLVCLVHRTNQTKDVEMIEKSHSQLMRLMVGKESQSVAMETD</sequence>
<reference evidence="4" key="2">
    <citation type="submission" date="2025-08" db="UniProtKB">
        <authorList>
            <consortium name="Ensembl"/>
        </authorList>
    </citation>
    <scope>IDENTIFICATION</scope>
</reference>
<dbReference type="GeneTree" id="ENSGT00950000185326"/>
<dbReference type="InterPro" id="IPR008832">
    <property type="entry name" value="SRP9"/>
</dbReference>
<dbReference type="GO" id="GO:0045900">
    <property type="term" value="P:negative regulation of translational elongation"/>
    <property type="evidence" value="ECO:0007669"/>
    <property type="project" value="InterPro"/>
</dbReference>
<dbReference type="GO" id="GO:0005786">
    <property type="term" value="C:signal recognition particle, endoplasmic reticulum targeting"/>
    <property type="evidence" value="ECO:0007669"/>
    <property type="project" value="UniProtKB-KW"/>
</dbReference>
<proteinExistence type="inferred from homology"/>
<dbReference type="InterPro" id="IPR009018">
    <property type="entry name" value="Signal_recog_particle_SRP9/14"/>
</dbReference>
<keyword evidence="3" id="KW-0963">Cytoplasm</keyword>
<dbReference type="Ensembl" id="ENSVURT00010022310.1">
    <property type="protein sequence ID" value="ENSVURP00010019604.1"/>
    <property type="gene ID" value="ENSVURG00010014956.1"/>
</dbReference>
<evidence type="ECO:0000256" key="2">
    <source>
        <dbReference type="ARBA" id="ARBA00045462"/>
    </source>
</evidence>
<dbReference type="PANTHER" id="PTHR12834">
    <property type="entry name" value="SIGNAL RECOGNITION PARTICLE 9 KDA PROTEIN"/>
    <property type="match status" value="1"/>
</dbReference>
<evidence type="ECO:0000313" key="4">
    <source>
        <dbReference type="Ensembl" id="ENSVURP00010019604.1"/>
    </source>
</evidence>
<organism evidence="4 5">
    <name type="scientific">Vombatus ursinus</name>
    <name type="common">Common wombat</name>
    <dbReference type="NCBI Taxonomy" id="29139"/>
    <lineage>
        <taxon>Eukaryota</taxon>
        <taxon>Metazoa</taxon>
        <taxon>Chordata</taxon>
        <taxon>Craniata</taxon>
        <taxon>Vertebrata</taxon>
        <taxon>Euteleostomi</taxon>
        <taxon>Mammalia</taxon>
        <taxon>Metatheria</taxon>
        <taxon>Diprotodontia</taxon>
        <taxon>Vombatidae</taxon>
        <taxon>Vombatus</taxon>
    </lineage>
</organism>
<evidence type="ECO:0000256" key="3">
    <source>
        <dbReference type="PIRNR" id="PIRNR017029"/>
    </source>
</evidence>
<reference evidence="5" key="1">
    <citation type="submission" date="2018-12" db="EMBL/GenBank/DDBJ databases">
        <authorList>
            <person name="Yazar S."/>
        </authorList>
    </citation>
    <scope>NUCLEOTIDE SEQUENCE [LARGE SCALE GENOMIC DNA]</scope>
</reference>
<dbReference type="GO" id="GO:0006614">
    <property type="term" value="P:SRP-dependent cotranslational protein targeting to membrane"/>
    <property type="evidence" value="ECO:0007669"/>
    <property type="project" value="InterPro"/>
</dbReference>
<keyword evidence="1 3" id="KW-0733">Signal recognition particle</keyword>
<dbReference type="InterPro" id="IPR039914">
    <property type="entry name" value="SRP9-like"/>
</dbReference>